<accession>A0A9P1IUV6</accession>
<dbReference type="OrthoDB" id="5834424at2759"/>
<evidence type="ECO:0000256" key="1">
    <source>
        <dbReference type="SAM" id="SignalP"/>
    </source>
</evidence>
<dbReference type="AlphaFoldDB" id="A0A9P1IUV6"/>
<reference evidence="2" key="1">
    <citation type="submission" date="2022-11" db="EMBL/GenBank/DDBJ databases">
        <authorList>
            <person name="Kikuchi T."/>
        </authorList>
    </citation>
    <scope>NUCLEOTIDE SEQUENCE</scope>
    <source>
        <strain evidence="2">PS1010</strain>
    </source>
</reference>
<name>A0A9P1IUV6_9PELO</name>
<protein>
    <submittedName>
        <fullName evidence="2">Uncharacterized protein</fullName>
    </submittedName>
</protein>
<keyword evidence="3" id="KW-1185">Reference proteome</keyword>
<keyword evidence="1" id="KW-0732">Signal</keyword>
<proteinExistence type="predicted"/>
<sequence length="132" mass="14610">MKFLLLLVLLHVVFSVPPFHGTKIGEKTIIQIAEEKVKAFTRTKGFGSLQTYNIEGPNKNKWIDEKGKTVGDPKNYEFKAPGSLLIKKVSALDEAHYDYIPLVPPKPVVLPPGLHIDPGVTGVTLNFFPTSK</sequence>
<evidence type="ECO:0000313" key="3">
    <source>
        <dbReference type="Proteomes" id="UP001152747"/>
    </source>
</evidence>
<feature type="chain" id="PRO_5040354054" evidence="1">
    <location>
        <begin position="16"/>
        <end position="132"/>
    </location>
</feature>
<dbReference type="EMBL" id="CANHGI010000005">
    <property type="protein sequence ID" value="CAI5452585.1"/>
    <property type="molecule type" value="Genomic_DNA"/>
</dbReference>
<evidence type="ECO:0000313" key="2">
    <source>
        <dbReference type="EMBL" id="CAI5452585.1"/>
    </source>
</evidence>
<feature type="signal peptide" evidence="1">
    <location>
        <begin position="1"/>
        <end position="15"/>
    </location>
</feature>
<dbReference type="Proteomes" id="UP001152747">
    <property type="component" value="Unassembled WGS sequence"/>
</dbReference>
<organism evidence="2 3">
    <name type="scientific">Caenorhabditis angaria</name>
    <dbReference type="NCBI Taxonomy" id="860376"/>
    <lineage>
        <taxon>Eukaryota</taxon>
        <taxon>Metazoa</taxon>
        <taxon>Ecdysozoa</taxon>
        <taxon>Nematoda</taxon>
        <taxon>Chromadorea</taxon>
        <taxon>Rhabditida</taxon>
        <taxon>Rhabditina</taxon>
        <taxon>Rhabditomorpha</taxon>
        <taxon>Rhabditoidea</taxon>
        <taxon>Rhabditidae</taxon>
        <taxon>Peloderinae</taxon>
        <taxon>Caenorhabditis</taxon>
    </lineage>
</organism>
<gene>
    <name evidence="2" type="ORF">CAMP_LOCUS15222</name>
</gene>
<comment type="caution">
    <text evidence="2">The sequence shown here is derived from an EMBL/GenBank/DDBJ whole genome shotgun (WGS) entry which is preliminary data.</text>
</comment>